<proteinExistence type="inferred from homology"/>
<evidence type="ECO:0000256" key="5">
    <source>
        <dbReference type="RuleBase" id="RU003750"/>
    </source>
</evidence>
<dbReference type="Gene3D" id="1.20.120.1760">
    <property type="match status" value="1"/>
</dbReference>
<dbReference type="InterPro" id="IPR014472">
    <property type="entry name" value="CHOPT"/>
</dbReference>
<comment type="similarity">
    <text evidence="2 5">Belongs to the CDP-alcohol phosphatidyltransferase class-I family.</text>
</comment>
<organism evidence="6 7">
    <name type="scientific">Durusdinium trenchii</name>
    <dbReference type="NCBI Taxonomy" id="1381693"/>
    <lineage>
        <taxon>Eukaryota</taxon>
        <taxon>Sar</taxon>
        <taxon>Alveolata</taxon>
        <taxon>Dinophyceae</taxon>
        <taxon>Suessiales</taxon>
        <taxon>Symbiodiniaceae</taxon>
        <taxon>Durusdinium</taxon>
    </lineage>
</organism>
<accession>A0ABP0S0Y9</accession>
<protein>
    <recommendedName>
        <fullName evidence="8">Solute carrier family 40 protein</fullName>
    </recommendedName>
</protein>
<dbReference type="Proteomes" id="UP001642484">
    <property type="component" value="Unassembled WGS sequence"/>
</dbReference>
<dbReference type="PANTHER" id="PTHR10414:SF37">
    <property type="entry name" value="BB IN A BOXCAR, ISOFORM C"/>
    <property type="match status" value="1"/>
</dbReference>
<keyword evidence="3 5" id="KW-0808">Transferase</keyword>
<dbReference type="Pfam" id="PF01066">
    <property type="entry name" value="CDP-OH_P_transf"/>
    <property type="match status" value="1"/>
</dbReference>
<dbReference type="PROSITE" id="PS00379">
    <property type="entry name" value="CDP_ALCOHOL_P_TRANSF"/>
    <property type="match status" value="1"/>
</dbReference>
<evidence type="ECO:0000256" key="1">
    <source>
        <dbReference type="ARBA" id="ARBA00004370"/>
    </source>
</evidence>
<name>A0ABP0S0Y9_9DINO</name>
<dbReference type="InterPro" id="IPR048254">
    <property type="entry name" value="CDP_ALCOHOL_P_TRANSF_CS"/>
</dbReference>
<dbReference type="InterPro" id="IPR000462">
    <property type="entry name" value="CDP-OH_P_trans"/>
</dbReference>
<evidence type="ECO:0008006" key="8">
    <source>
        <dbReference type="Google" id="ProtNLM"/>
    </source>
</evidence>
<dbReference type="PANTHER" id="PTHR10414">
    <property type="entry name" value="ETHANOLAMINEPHOSPHOTRANSFERASE"/>
    <property type="match status" value="1"/>
</dbReference>
<comment type="caution">
    <text evidence="6">The sequence shown here is derived from an EMBL/GenBank/DDBJ whole genome shotgun (WGS) entry which is preliminary data.</text>
</comment>
<keyword evidence="4" id="KW-0472">Membrane</keyword>
<evidence type="ECO:0000256" key="3">
    <source>
        <dbReference type="ARBA" id="ARBA00022679"/>
    </source>
</evidence>
<gene>
    <name evidence="6" type="ORF">CCMP2556_LOCUS49585</name>
</gene>
<dbReference type="InterPro" id="IPR043130">
    <property type="entry name" value="CDP-OH_PTrfase_TM_dom"/>
</dbReference>
<keyword evidence="7" id="KW-1185">Reference proteome</keyword>
<evidence type="ECO:0000256" key="2">
    <source>
        <dbReference type="ARBA" id="ARBA00010441"/>
    </source>
</evidence>
<evidence type="ECO:0000313" key="7">
    <source>
        <dbReference type="Proteomes" id="UP001642484"/>
    </source>
</evidence>
<evidence type="ECO:0000256" key="4">
    <source>
        <dbReference type="ARBA" id="ARBA00023136"/>
    </source>
</evidence>
<sequence>MTCDAVDGKHARNTKQSTPLGAVVDHGIDAFCAFTTGVAVTVTADPALEDPWLMLAYCMFHGAWFSAQWGELTWGSLDQRGITEGEFASMLVIALPGILGPNFRDHWIPTWVPLLGGRKAGVEPGG</sequence>
<comment type="subcellular location">
    <subcellularLocation>
        <location evidence="1">Membrane</location>
    </subcellularLocation>
</comment>
<evidence type="ECO:0000313" key="6">
    <source>
        <dbReference type="EMBL" id="CAK9106003.1"/>
    </source>
</evidence>
<reference evidence="6 7" key="1">
    <citation type="submission" date="2024-02" db="EMBL/GenBank/DDBJ databases">
        <authorList>
            <person name="Chen Y."/>
            <person name="Shah S."/>
            <person name="Dougan E. K."/>
            <person name="Thang M."/>
            <person name="Chan C."/>
        </authorList>
    </citation>
    <scope>NUCLEOTIDE SEQUENCE [LARGE SCALE GENOMIC DNA]</scope>
</reference>
<dbReference type="EMBL" id="CAXAMN010026806">
    <property type="protein sequence ID" value="CAK9106003.1"/>
    <property type="molecule type" value="Genomic_DNA"/>
</dbReference>